<evidence type="ECO:0000256" key="11">
    <source>
        <dbReference type="HAMAP-Rule" id="MF_00185"/>
    </source>
</evidence>
<reference evidence="15 16" key="1">
    <citation type="submission" date="2017-04" db="EMBL/GenBank/DDBJ databases">
        <title>Complete genome of Campylobacter concisus ATCC 33237T and draft genomes for an additional eight well characterized C. concisus strains.</title>
        <authorList>
            <person name="Cornelius A.J."/>
            <person name="Miller W.G."/>
            <person name="Lastovica A.J."/>
            <person name="On S.L."/>
            <person name="French N.P."/>
            <person name="Vandenberg O."/>
            <person name="Biggs P.J."/>
        </authorList>
    </citation>
    <scope>NUCLEOTIDE SEQUENCE [LARGE SCALE GENOMIC DNA]</scope>
    <source>
        <strain evidence="15 16">CCUG 19995</strain>
    </source>
</reference>
<dbReference type="EC" id="2.5.1.75" evidence="11"/>
<dbReference type="SUPFAM" id="SSF52540">
    <property type="entry name" value="P-loop containing nucleoside triphosphate hydrolases"/>
    <property type="match status" value="2"/>
</dbReference>
<feature type="binding site" evidence="11">
    <location>
        <begin position="11"/>
        <end position="16"/>
    </location>
    <ligand>
        <name>substrate</name>
    </ligand>
</feature>
<dbReference type="EMBL" id="NDYN01000006">
    <property type="protein sequence ID" value="OUT07489.1"/>
    <property type="molecule type" value="Genomic_DNA"/>
</dbReference>
<keyword evidence="5 11" id="KW-0808">Transferase</keyword>
<gene>
    <name evidence="11" type="primary">miaA</name>
    <name evidence="15" type="ORF">B9N65_07710</name>
</gene>
<evidence type="ECO:0000256" key="13">
    <source>
        <dbReference type="RuleBase" id="RU003784"/>
    </source>
</evidence>
<evidence type="ECO:0000313" key="15">
    <source>
        <dbReference type="EMBL" id="OUT07489.1"/>
    </source>
</evidence>
<keyword evidence="9 11" id="KW-0460">Magnesium</keyword>
<evidence type="ECO:0000256" key="14">
    <source>
        <dbReference type="RuleBase" id="RU003785"/>
    </source>
</evidence>
<dbReference type="RefSeq" id="WP_087583451.1">
    <property type="nucleotide sequence ID" value="NZ_NDYN01000006.1"/>
</dbReference>
<protein>
    <recommendedName>
        <fullName evidence="11">tRNA dimethylallyltransferase</fullName>
        <ecNumber evidence="11">2.5.1.75</ecNumber>
    </recommendedName>
    <alternativeName>
        <fullName evidence="11">Dimethylallyl diphosphate:tRNA dimethylallyltransferase</fullName>
        <shortName evidence="11">DMAPP:tRNA dimethylallyltransferase</shortName>
        <shortName evidence="11">DMATase</shortName>
    </alternativeName>
    <alternativeName>
        <fullName evidence="11">Isopentenyl-diphosphate:tRNA isopentenyltransferase</fullName>
        <shortName evidence="11">IPP transferase</shortName>
        <shortName evidence="11">IPPT</shortName>
        <shortName evidence="11">IPTase</shortName>
    </alternativeName>
</protein>
<comment type="similarity">
    <text evidence="3 11 14">Belongs to the IPP transferase family.</text>
</comment>
<comment type="function">
    <text evidence="2 11 13">Catalyzes the transfer of a dimethylallyl group onto the adenine at position 37 in tRNAs that read codons beginning with uridine, leading to the formation of N6-(dimethylallyl)adenosine (i(6)A).</text>
</comment>
<evidence type="ECO:0000256" key="5">
    <source>
        <dbReference type="ARBA" id="ARBA00022679"/>
    </source>
</evidence>
<comment type="subunit">
    <text evidence="4 11">Monomer.</text>
</comment>
<dbReference type="Pfam" id="PF01715">
    <property type="entry name" value="IPPT"/>
    <property type="match status" value="1"/>
</dbReference>
<organism evidence="15 16">
    <name type="scientific">Campylobacter concisus</name>
    <dbReference type="NCBI Taxonomy" id="199"/>
    <lineage>
        <taxon>Bacteria</taxon>
        <taxon>Pseudomonadati</taxon>
        <taxon>Campylobacterota</taxon>
        <taxon>Epsilonproteobacteria</taxon>
        <taxon>Campylobacterales</taxon>
        <taxon>Campylobacteraceae</taxon>
        <taxon>Campylobacter</taxon>
    </lineage>
</organism>
<proteinExistence type="inferred from homology"/>
<feature type="site" description="Interaction with substrate tRNA" evidence="11">
    <location>
        <position position="100"/>
    </location>
</feature>
<evidence type="ECO:0000256" key="6">
    <source>
        <dbReference type="ARBA" id="ARBA00022694"/>
    </source>
</evidence>
<dbReference type="Gene3D" id="1.10.20.140">
    <property type="match status" value="1"/>
</dbReference>
<evidence type="ECO:0000256" key="7">
    <source>
        <dbReference type="ARBA" id="ARBA00022741"/>
    </source>
</evidence>
<evidence type="ECO:0000256" key="2">
    <source>
        <dbReference type="ARBA" id="ARBA00003213"/>
    </source>
</evidence>
<evidence type="ECO:0000256" key="10">
    <source>
        <dbReference type="ARBA" id="ARBA00049563"/>
    </source>
</evidence>
<evidence type="ECO:0000256" key="9">
    <source>
        <dbReference type="ARBA" id="ARBA00022842"/>
    </source>
</evidence>
<dbReference type="GO" id="GO:0052381">
    <property type="term" value="F:tRNA dimethylallyltransferase activity"/>
    <property type="evidence" value="ECO:0007669"/>
    <property type="project" value="UniProtKB-UniRule"/>
</dbReference>
<comment type="caution">
    <text evidence="11">Lacks conserved residue(s) required for the propagation of feature annotation.</text>
</comment>
<dbReference type="Proteomes" id="UP000196317">
    <property type="component" value="Unassembled WGS sequence"/>
</dbReference>
<accession>A0A1Y5MG55</accession>
<evidence type="ECO:0000256" key="4">
    <source>
        <dbReference type="ARBA" id="ARBA00011245"/>
    </source>
</evidence>
<comment type="caution">
    <text evidence="15">The sequence shown here is derived from an EMBL/GenBank/DDBJ whole genome shotgun (WGS) entry which is preliminary data.</text>
</comment>
<sequence length="296" mass="33803">MFGELALIGTTASGKSDLAFELAKKFNGVILSLDSLALYKEIDIASAKPKPWQLGAVRHFGVDEIYPDEEFSVGAFFEIYKNAKEFARSQECPLIITGGSGFYLKAMLSGLAPDVPKCEINLSNEEIYELALQNDPEFASKFSQNDSYRLEKWYQIYKFSGQIPSIWLKQNTKESVIKELAIFEILWDKDELRARIAKRTKNMLDEGLIDEAKFLFDKYKSEPKPLKSIGLKECKQFLEGEISKSELETLIATHTAQLAKRQRTFNRSQFEKKFVGDLTQTRSEILKFLKVKFELG</sequence>
<keyword evidence="8 11" id="KW-0067">ATP-binding</keyword>
<dbReference type="AlphaFoldDB" id="A0A1Y5MG55"/>
<dbReference type="GO" id="GO:0005524">
    <property type="term" value="F:ATP binding"/>
    <property type="evidence" value="ECO:0007669"/>
    <property type="project" value="UniProtKB-UniRule"/>
</dbReference>
<dbReference type="PANTHER" id="PTHR11088:SF60">
    <property type="entry name" value="TRNA DIMETHYLALLYLTRANSFERASE"/>
    <property type="match status" value="1"/>
</dbReference>
<dbReference type="GO" id="GO:0006400">
    <property type="term" value="P:tRNA modification"/>
    <property type="evidence" value="ECO:0007669"/>
    <property type="project" value="TreeGrafter"/>
</dbReference>
<evidence type="ECO:0000256" key="3">
    <source>
        <dbReference type="ARBA" id="ARBA00005842"/>
    </source>
</evidence>
<comment type="catalytic activity">
    <reaction evidence="10 11 12">
        <text>adenosine(37) in tRNA + dimethylallyl diphosphate = N(6)-dimethylallyladenosine(37) in tRNA + diphosphate</text>
        <dbReference type="Rhea" id="RHEA:26482"/>
        <dbReference type="Rhea" id="RHEA-COMP:10162"/>
        <dbReference type="Rhea" id="RHEA-COMP:10375"/>
        <dbReference type="ChEBI" id="CHEBI:33019"/>
        <dbReference type="ChEBI" id="CHEBI:57623"/>
        <dbReference type="ChEBI" id="CHEBI:74411"/>
        <dbReference type="ChEBI" id="CHEBI:74415"/>
        <dbReference type="EC" id="2.5.1.75"/>
    </reaction>
</comment>
<comment type="cofactor">
    <cofactor evidence="1 11">
        <name>Mg(2+)</name>
        <dbReference type="ChEBI" id="CHEBI:18420"/>
    </cofactor>
</comment>
<dbReference type="InterPro" id="IPR027417">
    <property type="entry name" value="P-loop_NTPase"/>
</dbReference>
<feature type="region of interest" description="Interaction with substrate tRNA" evidence="11">
    <location>
        <begin position="34"/>
        <end position="37"/>
    </location>
</feature>
<evidence type="ECO:0000256" key="8">
    <source>
        <dbReference type="ARBA" id="ARBA00022840"/>
    </source>
</evidence>
<dbReference type="Gene3D" id="3.40.50.300">
    <property type="entry name" value="P-loop containing nucleotide triphosphate hydrolases"/>
    <property type="match status" value="1"/>
</dbReference>
<keyword evidence="6 11" id="KW-0819">tRNA processing</keyword>
<dbReference type="InterPro" id="IPR039657">
    <property type="entry name" value="Dimethylallyltransferase"/>
</dbReference>
<feature type="binding site" evidence="11">
    <location>
        <begin position="9"/>
        <end position="16"/>
    </location>
    <ligand>
        <name>ATP</name>
        <dbReference type="ChEBI" id="CHEBI:30616"/>
    </ligand>
</feature>
<dbReference type="NCBIfam" id="TIGR00174">
    <property type="entry name" value="miaA"/>
    <property type="match status" value="1"/>
</dbReference>
<name>A0A1Y5MG55_9BACT</name>
<dbReference type="HAMAP" id="MF_00185">
    <property type="entry name" value="IPP_trans"/>
    <property type="match status" value="1"/>
</dbReference>
<evidence type="ECO:0000256" key="1">
    <source>
        <dbReference type="ARBA" id="ARBA00001946"/>
    </source>
</evidence>
<dbReference type="InterPro" id="IPR018022">
    <property type="entry name" value="IPT"/>
</dbReference>
<dbReference type="PANTHER" id="PTHR11088">
    <property type="entry name" value="TRNA DIMETHYLALLYLTRANSFERASE"/>
    <property type="match status" value="1"/>
</dbReference>
<evidence type="ECO:0000313" key="16">
    <source>
        <dbReference type="Proteomes" id="UP000196317"/>
    </source>
</evidence>
<keyword evidence="7 11" id="KW-0547">Nucleotide-binding</keyword>
<evidence type="ECO:0000256" key="12">
    <source>
        <dbReference type="RuleBase" id="RU003783"/>
    </source>
</evidence>